<dbReference type="SUPFAM" id="SSF51445">
    <property type="entry name" value="(Trans)glycosidases"/>
    <property type="match status" value="1"/>
</dbReference>
<dbReference type="InterPro" id="IPR041704">
    <property type="entry name" value="CFLE_GH18"/>
</dbReference>
<feature type="domain" description="GH18" evidence="4">
    <location>
        <begin position="105"/>
        <end position="426"/>
    </location>
</feature>
<dbReference type="InterPro" id="IPR011583">
    <property type="entry name" value="Chitinase_II/V-like_cat"/>
</dbReference>
<accession>A0A4V6KC97</accession>
<keyword evidence="2 5" id="KW-0326">Glycosidase</keyword>
<dbReference type="AlphaFoldDB" id="A0A4V6KC97"/>
<keyword evidence="6" id="KW-1185">Reference proteome</keyword>
<evidence type="ECO:0000313" key="5">
    <source>
        <dbReference type="EMBL" id="VTQ85617.1"/>
    </source>
</evidence>
<dbReference type="PROSITE" id="PS51910">
    <property type="entry name" value="GH18_2"/>
    <property type="match status" value="1"/>
</dbReference>
<dbReference type="SMART" id="SM00257">
    <property type="entry name" value="LysM"/>
    <property type="match status" value="2"/>
</dbReference>
<dbReference type="Gene3D" id="3.10.50.10">
    <property type="match status" value="1"/>
</dbReference>
<evidence type="ECO:0000259" key="3">
    <source>
        <dbReference type="PROSITE" id="PS51782"/>
    </source>
</evidence>
<sequence>MEIYVVKPGDNLFLIARKYGLTEDEIISANKLDNPDNLVIGQSIVIPRRERTYRVNPGDTLWSISRRFRVPVESILELNGLSSSDYIYPGQVIRIPVKERPYGSIEVNAFIQPSTKEREEQVLQGTIEYLTYISPFSYHVNKDGSLTPIRDETIISIARQNGVAPMLSVSNIAGANFSTEVIQQVLSSETIQNNLINNILFTLREKNYYGVIVDFERIPPNQREAYNNFLRKLKEKIWPQYKIAVALAPKTYDITEGSWHGAHDYKTIGDIADFVIIMTYEWGWSGGPPMAVAPVNQVEEVIKYATSVISPKKIMMGMPFYGYDWTLPYMPGGEFAEAIGNREAVDRARKYGAEIKYDTKSQSPYYNYVDENGRLHVVWFEDSRSIAEKLKLVYRYGLRGVSYWALGKKFPENWEVLDRLFKIVRK</sequence>
<reference evidence="5 6" key="1">
    <citation type="submission" date="2019-05" db="EMBL/GenBank/DDBJ databases">
        <authorList>
            <consortium name="Pathogen Informatics"/>
        </authorList>
    </citation>
    <scope>NUCLEOTIDE SEQUENCE [LARGE SCALE GENOMIC DNA]</scope>
    <source>
        <strain evidence="5 6">NCTC503</strain>
    </source>
</reference>
<feature type="domain" description="LysM" evidence="3">
    <location>
        <begin position="51"/>
        <end position="95"/>
    </location>
</feature>
<protein>
    <submittedName>
        <fullName evidence="5">Glycosyl hydrolase</fullName>
        <ecNumber evidence="5">3.2.-.-</ecNumber>
    </submittedName>
</protein>
<dbReference type="InterPro" id="IPR018392">
    <property type="entry name" value="LysM"/>
</dbReference>
<dbReference type="Pfam" id="PF00704">
    <property type="entry name" value="Glyco_hydro_18"/>
    <property type="match status" value="1"/>
</dbReference>
<name>A0A4V6KC97_HATHI</name>
<evidence type="ECO:0000313" key="6">
    <source>
        <dbReference type="Proteomes" id="UP000308489"/>
    </source>
</evidence>
<dbReference type="KEGG" id="hhw:NCTC503_00793"/>
<dbReference type="InterPro" id="IPR029070">
    <property type="entry name" value="Chitinase_insertion_sf"/>
</dbReference>
<dbReference type="InterPro" id="IPR001223">
    <property type="entry name" value="Glyco_hydro18_cat"/>
</dbReference>
<dbReference type="EMBL" id="LR590481">
    <property type="protein sequence ID" value="VTQ85617.1"/>
    <property type="molecule type" value="Genomic_DNA"/>
</dbReference>
<dbReference type="OrthoDB" id="9769314at2"/>
<dbReference type="CDD" id="cd02874">
    <property type="entry name" value="GH18_CFLE_spore_hydrolase"/>
    <property type="match status" value="1"/>
</dbReference>
<dbReference type="Gene3D" id="3.10.350.10">
    <property type="entry name" value="LysM domain"/>
    <property type="match status" value="2"/>
</dbReference>
<dbReference type="InterPro" id="IPR017853">
    <property type="entry name" value="GH"/>
</dbReference>
<dbReference type="GO" id="GO:0016798">
    <property type="term" value="F:hydrolase activity, acting on glycosyl bonds"/>
    <property type="evidence" value="ECO:0007669"/>
    <property type="project" value="UniProtKB-KW"/>
</dbReference>
<dbReference type="PANTHER" id="PTHR46066">
    <property type="entry name" value="CHITINASE DOMAIN-CONTAINING PROTEIN 1 FAMILY MEMBER"/>
    <property type="match status" value="1"/>
</dbReference>
<dbReference type="GO" id="GO:0070492">
    <property type="term" value="F:oligosaccharide binding"/>
    <property type="evidence" value="ECO:0007669"/>
    <property type="project" value="TreeGrafter"/>
</dbReference>
<dbReference type="GO" id="GO:0012505">
    <property type="term" value="C:endomembrane system"/>
    <property type="evidence" value="ECO:0007669"/>
    <property type="project" value="TreeGrafter"/>
</dbReference>
<proteinExistence type="predicted"/>
<dbReference type="CDD" id="cd00118">
    <property type="entry name" value="LysM"/>
    <property type="match status" value="2"/>
</dbReference>
<evidence type="ECO:0000256" key="2">
    <source>
        <dbReference type="ARBA" id="ARBA00023295"/>
    </source>
</evidence>
<evidence type="ECO:0000259" key="4">
    <source>
        <dbReference type="PROSITE" id="PS51910"/>
    </source>
</evidence>
<dbReference type="InterPro" id="IPR036779">
    <property type="entry name" value="LysM_dom_sf"/>
</dbReference>
<dbReference type="Gene3D" id="3.20.20.80">
    <property type="entry name" value="Glycosidases"/>
    <property type="match status" value="1"/>
</dbReference>
<feature type="domain" description="LysM" evidence="3">
    <location>
        <begin position="2"/>
        <end position="46"/>
    </location>
</feature>
<gene>
    <name evidence="5" type="primary">ydhD</name>
    <name evidence="5" type="ORF">NCTC503_00793</name>
</gene>
<dbReference type="PANTHER" id="PTHR46066:SF2">
    <property type="entry name" value="CHITINASE DOMAIN-CONTAINING PROTEIN 1"/>
    <property type="match status" value="1"/>
</dbReference>
<keyword evidence="1 5" id="KW-0378">Hydrolase</keyword>
<dbReference type="Proteomes" id="UP000308489">
    <property type="component" value="Chromosome 1"/>
</dbReference>
<dbReference type="Pfam" id="PF01476">
    <property type="entry name" value="LysM"/>
    <property type="match status" value="2"/>
</dbReference>
<dbReference type="GO" id="GO:0008061">
    <property type="term" value="F:chitin binding"/>
    <property type="evidence" value="ECO:0007669"/>
    <property type="project" value="InterPro"/>
</dbReference>
<dbReference type="SMART" id="SM00636">
    <property type="entry name" value="Glyco_18"/>
    <property type="match status" value="1"/>
</dbReference>
<dbReference type="RefSeq" id="WP_138209515.1">
    <property type="nucleotide sequence ID" value="NZ_CBCRUQ010000001.1"/>
</dbReference>
<dbReference type="EC" id="3.2.-.-" evidence="5"/>
<dbReference type="GO" id="GO:0005975">
    <property type="term" value="P:carbohydrate metabolic process"/>
    <property type="evidence" value="ECO:0007669"/>
    <property type="project" value="InterPro"/>
</dbReference>
<evidence type="ECO:0000256" key="1">
    <source>
        <dbReference type="ARBA" id="ARBA00022801"/>
    </source>
</evidence>
<dbReference type="SUPFAM" id="SSF54106">
    <property type="entry name" value="LysM domain"/>
    <property type="match status" value="2"/>
</dbReference>
<organism evidence="5 6">
    <name type="scientific">Hathewaya histolytica</name>
    <name type="common">Clostridium histolyticum</name>
    <dbReference type="NCBI Taxonomy" id="1498"/>
    <lineage>
        <taxon>Bacteria</taxon>
        <taxon>Bacillati</taxon>
        <taxon>Bacillota</taxon>
        <taxon>Clostridia</taxon>
        <taxon>Eubacteriales</taxon>
        <taxon>Clostridiaceae</taxon>
        <taxon>Hathewaya</taxon>
    </lineage>
</organism>
<dbReference type="PROSITE" id="PS51782">
    <property type="entry name" value="LYSM"/>
    <property type="match status" value="2"/>
</dbReference>